<feature type="transmembrane region" description="Helical" evidence="1">
    <location>
        <begin position="49"/>
        <end position="72"/>
    </location>
</feature>
<dbReference type="Proteomes" id="UP001207930">
    <property type="component" value="Unassembled WGS sequence"/>
</dbReference>
<feature type="transmembrane region" description="Helical" evidence="1">
    <location>
        <begin position="16"/>
        <end position="37"/>
    </location>
</feature>
<gene>
    <name evidence="2" type="ORF">OKA04_04760</name>
</gene>
<accession>A0ABT3FKD1</accession>
<protein>
    <submittedName>
        <fullName evidence="2">Uncharacterized protein</fullName>
    </submittedName>
</protein>
<organism evidence="2 3">
    <name type="scientific">Luteolibacter flavescens</name>
    <dbReference type="NCBI Taxonomy" id="1859460"/>
    <lineage>
        <taxon>Bacteria</taxon>
        <taxon>Pseudomonadati</taxon>
        <taxon>Verrucomicrobiota</taxon>
        <taxon>Verrucomicrobiia</taxon>
        <taxon>Verrucomicrobiales</taxon>
        <taxon>Verrucomicrobiaceae</taxon>
        <taxon>Luteolibacter</taxon>
    </lineage>
</organism>
<dbReference type="RefSeq" id="WP_264499988.1">
    <property type="nucleotide sequence ID" value="NZ_JAPDDS010000002.1"/>
</dbReference>
<keyword evidence="1" id="KW-1133">Transmembrane helix</keyword>
<evidence type="ECO:0000256" key="1">
    <source>
        <dbReference type="SAM" id="Phobius"/>
    </source>
</evidence>
<feature type="transmembrane region" description="Helical" evidence="1">
    <location>
        <begin position="92"/>
        <end position="112"/>
    </location>
</feature>
<proteinExistence type="predicted"/>
<keyword evidence="1" id="KW-0472">Membrane</keyword>
<name>A0ABT3FKD1_9BACT</name>
<reference evidence="2 3" key="1">
    <citation type="submission" date="2022-10" db="EMBL/GenBank/DDBJ databases">
        <title>Luteolibacter flavescens strain MCCC 1K03193, whole genome shotgun sequencing project.</title>
        <authorList>
            <person name="Zhao G."/>
            <person name="Shen L."/>
        </authorList>
    </citation>
    <scope>NUCLEOTIDE SEQUENCE [LARGE SCALE GENOMIC DNA]</scope>
    <source>
        <strain evidence="2 3">MCCC 1K03193</strain>
    </source>
</reference>
<evidence type="ECO:0000313" key="3">
    <source>
        <dbReference type="Proteomes" id="UP001207930"/>
    </source>
</evidence>
<dbReference type="EMBL" id="JAPDDS010000002">
    <property type="protein sequence ID" value="MCW1884028.1"/>
    <property type="molecule type" value="Genomic_DNA"/>
</dbReference>
<keyword evidence="3" id="KW-1185">Reference proteome</keyword>
<sequence length="115" mass="12551">MSQEPQTAEPASTLEGFLIILCMVCPGLAAAVFMRLAERLLLPSFQGGMTGVVLLFLWFAFLLFCCGFAGWISASKVAPQNRMREGLKSGTLMFMFQLPLAPVICVLSFTILGRI</sequence>
<comment type="caution">
    <text evidence="2">The sequence shown here is derived from an EMBL/GenBank/DDBJ whole genome shotgun (WGS) entry which is preliminary data.</text>
</comment>
<keyword evidence="1" id="KW-0812">Transmembrane</keyword>
<evidence type="ECO:0000313" key="2">
    <source>
        <dbReference type="EMBL" id="MCW1884028.1"/>
    </source>
</evidence>